<proteinExistence type="inferred from homology"/>
<feature type="repeat" description="TPR" evidence="5">
    <location>
        <begin position="116"/>
        <end position="149"/>
    </location>
</feature>
<dbReference type="InterPro" id="IPR011990">
    <property type="entry name" value="TPR-like_helical_dom_sf"/>
</dbReference>
<evidence type="ECO:0000256" key="6">
    <source>
        <dbReference type="SAM" id="MobiDB-lite"/>
    </source>
</evidence>
<accession>A0A1S3S268</accession>
<dbReference type="PROSITE" id="PS50005">
    <property type="entry name" value="TPR"/>
    <property type="match status" value="1"/>
</dbReference>
<evidence type="ECO:0000256" key="5">
    <source>
        <dbReference type="PROSITE-ProRule" id="PRU00339"/>
    </source>
</evidence>
<sequence length="268" mass="30238">MMQTQTIVDCFEEKSCPCHGASETLLLLPGSSQEQLANLLTDLGCTSSALLIYEKLELWEDAVICLERMGQHGKAEETLRRELEKESLSLYCLLGDVLRHHQYYNQAWELSNHRSARAMRSKALVYLRAKDFQQCVECFEKSLRINTMQIGVWFSLGCAYFALEGAAKAFQTFVGLEPDNAEAWNNLSTAYIRLRQKTKAFHNLQDALKCNYEHWQADLGELHCRLHRRWRVCRGHQGLPPPHGPEGQIQGCTDSRVPGAGGGGGHDG</sequence>
<protein>
    <recommendedName>
        <fullName evidence="4">Tetratricopeptide repeat protein 27</fullName>
    </recommendedName>
</protein>
<feature type="compositionally biased region" description="Gly residues" evidence="6">
    <location>
        <begin position="259"/>
        <end position="268"/>
    </location>
</feature>
<keyword evidence="2 5" id="KW-0802">TPR repeat</keyword>
<reference evidence="8" key="1">
    <citation type="submission" date="2025-08" db="UniProtKB">
        <authorList>
            <consortium name="RefSeq"/>
        </authorList>
    </citation>
    <scope>IDENTIFICATION</scope>
</reference>
<evidence type="ECO:0000313" key="7">
    <source>
        <dbReference type="Proteomes" id="UP001652741"/>
    </source>
</evidence>
<dbReference type="AlphaFoldDB" id="A0A1S3S268"/>
<comment type="similarity">
    <text evidence="3">Belongs to the TTC27 family.</text>
</comment>
<dbReference type="SMART" id="SM00028">
    <property type="entry name" value="TPR"/>
    <property type="match status" value="2"/>
</dbReference>
<dbReference type="SUPFAM" id="SSF48452">
    <property type="entry name" value="TPR-like"/>
    <property type="match status" value="1"/>
</dbReference>
<evidence type="ECO:0000256" key="4">
    <source>
        <dbReference type="ARBA" id="ARBA00024124"/>
    </source>
</evidence>
<dbReference type="Gene3D" id="1.25.40.10">
    <property type="entry name" value="Tetratricopeptide repeat domain"/>
    <property type="match status" value="1"/>
</dbReference>
<keyword evidence="1" id="KW-0677">Repeat</keyword>
<dbReference type="InterPro" id="IPR044244">
    <property type="entry name" value="TTC27/Emw1"/>
</dbReference>
<dbReference type="RefSeq" id="XP_014058498.2">
    <property type="nucleotide sequence ID" value="XM_014203023.2"/>
</dbReference>
<dbReference type="GeneID" id="106606663"/>
<evidence type="ECO:0000313" key="8">
    <source>
        <dbReference type="RefSeq" id="XP_014058498.2"/>
    </source>
</evidence>
<name>A0A1S3S268_SALSA</name>
<dbReference type="KEGG" id="sasa:106606663"/>
<dbReference type="Pfam" id="PF13181">
    <property type="entry name" value="TPR_8"/>
    <property type="match status" value="2"/>
</dbReference>
<dbReference type="PANTHER" id="PTHR16193:SF0">
    <property type="entry name" value="TETRATRICOPEPTIDE REPEAT PROTEIN 27"/>
    <property type="match status" value="1"/>
</dbReference>
<dbReference type="Proteomes" id="UP001652741">
    <property type="component" value="Chromosome ssa01"/>
</dbReference>
<dbReference type="InterPro" id="IPR019734">
    <property type="entry name" value="TPR_rpt"/>
</dbReference>
<evidence type="ECO:0000256" key="3">
    <source>
        <dbReference type="ARBA" id="ARBA00024020"/>
    </source>
</evidence>
<keyword evidence="7" id="KW-1185">Reference proteome</keyword>
<gene>
    <name evidence="8" type="primary">LOC106606663</name>
</gene>
<organism evidence="7 8">
    <name type="scientific">Salmo salar</name>
    <name type="common">Atlantic salmon</name>
    <dbReference type="NCBI Taxonomy" id="8030"/>
    <lineage>
        <taxon>Eukaryota</taxon>
        <taxon>Metazoa</taxon>
        <taxon>Chordata</taxon>
        <taxon>Craniata</taxon>
        <taxon>Vertebrata</taxon>
        <taxon>Euteleostomi</taxon>
        <taxon>Actinopterygii</taxon>
        <taxon>Neopterygii</taxon>
        <taxon>Teleostei</taxon>
        <taxon>Protacanthopterygii</taxon>
        <taxon>Salmoniformes</taxon>
        <taxon>Salmonidae</taxon>
        <taxon>Salmoninae</taxon>
        <taxon>Salmo</taxon>
    </lineage>
</organism>
<evidence type="ECO:0000256" key="2">
    <source>
        <dbReference type="ARBA" id="ARBA00022803"/>
    </source>
</evidence>
<evidence type="ECO:0000256" key="1">
    <source>
        <dbReference type="ARBA" id="ARBA00022737"/>
    </source>
</evidence>
<dbReference type="PANTHER" id="PTHR16193">
    <property type="entry name" value="TETRATRICOPEPTIDE REPEAT PROTEIN 27"/>
    <property type="match status" value="1"/>
</dbReference>
<feature type="region of interest" description="Disordered" evidence="6">
    <location>
        <begin position="239"/>
        <end position="268"/>
    </location>
</feature>